<dbReference type="EMBL" id="HG994367">
    <property type="protein sequence ID" value="CAF1704163.1"/>
    <property type="molecule type" value="Genomic_DNA"/>
</dbReference>
<protein>
    <submittedName>
        <fullName evidence="2">(rape) hypothetical protein</fullName>
    </submittedName>
</protein>
<reference evidence="2" key="1">
    <citation type="submission" date="2021-01" db="EMBL/GenBank/DDBJ databases">
        <authorList>
            <consortium name="Genoscope - CEA"/>
            <person name="William W."/>
        </authorList>
    </citation>
    <scope>NUCLEOTIDE SEQUENCE</scope>
</reference>
<evidence type="ECO:0000313" key="2">
    <source>
        <dbReference type="EMBL" id="CAF1704163.1"/>
    </source>
</evidence>
<sequence>MSHTIPKVSLSSSPMDIPVAGASVPPCLPPKPPDADLDMMLPVDPPDPPVPPDPPSLPALWVFHRQILTLCTTFLHYSEEKGLQLLENCSATWNFKSKSKKLRAFSRNLEAYVLSPENPHISSSLMGSDDQRFRPSSVKAYWLRHGNVGVQSFDLTKAYALSLNLVQLTFLVWYDVFSGTLMVLVHRLASVDRVHIAQSSDGVLKFVQWFVQLSQAIRVYTVFAPFLMNISVKSRQRRYFPTSRSYGSHRRMVLSVTFLFVEVKESPPGHDLEAPVHGSLGHCYIGFPLLAKATAIRSALCLELTLEFPKLKAFSDNSTLIRAISSNLESKEVNGIVSNIRSIFSGFASIGFSHLPDQRTRLLIL</sequence>
<feature type="compositionally biased region" description="Pro residues" evidence="1">
    <location>
        <begin position="43"/>
        <end position="52"/>
    </location>
</feature>
<feature type="region of interest" description="Disordered" evidence="1">
    <location>
        <begin position="21"/>
        <end position="52"/>
    </location>
</feature>
<name>A0A816I5P5_BRANA</name>
<dbReference type="Proteomes" id="UP001295469">
    <property type="component" value="Chromosome C03"/>
</dbReference>
<dbReference type="AlphaFoldDB" id="A0A816I5P5"/>
<evidence type="ECO:0000256" key="1">
    <source>
        <dbReference type="SAM" id="MobiDB-lite"/>
    </source>
</evidence>
<accession>A0A816I5P5</accession>
<gene>
    <name evidence="2" type="ORF">DARMORV10_C03P45410.1</name>
</gene>
<proteinExistence type="predicted"/>
<organism evidence="2">
    <name type="scientific">Brassica napus</name>
    <name type="common">Rape</name>
    <dbReference type="NCBI Taxonomy" id="3708"/>
    <lineage>
        <taxon>Eukaryota</taxon>
        <taxon>Viridiplantae</taxon>
        <taxon>Streptophyta</taxon>
        <taxon>Embryophyta</taxon>
        <taxon>Tracheophyta</taxon>
        <taxon>Spermatophyta</taxon>
        <taxon>Magnoliopsida</taxon>
        <taxon>eudicotyledons</taxon>
        <taxon>Gunneridae</taxon>
        <taxon>Pentapetalae</taxon>
        <taxon>rosids</taxon>
        <taxon>malvids</taxon>
        <taxon>Brassicales</taxon>
        <taxon>Brassicaceae</taxon>
        <taxon>Brassiceae</taxon>
        <taxon>Brassica</taxon>
    </lineage>
</organism>